<dbReference type="PATRIC" id="fig|993516.3.peg.1529"/>
<evidence type="ECO:0000313" key="2">
    <source>
        <dbReference type="EMBL" id="ELP34617.1"/>
    </source>
</evidence>
<gene>
    <name evidence="2" type="ORF">RBSWK_01449</name>
</gene>
<organism evidence="2 3">
    <name type="scientific">Rhodopirellula baltica SWK14</name>
    <dbReference type="NCBI Taxonomy" id="993516"/>
    <lineage>
        <taxon>Bacteria</taxon>
        <taxon>Pseudomonadati</taxon>
        <taxon>Planctomycetota</taxon>
        <taxon>Planctomycetia</taxon>
        <taxon>Pirellulales</taxon>
        <taxon>Pirellulaceae</taxon>
        <taxon>Rhodopirellula</taxon>
    </lineage>
</organism>
<dbReference type="AlphaFoldDB" id="L7CLW9"/>
<evidence type="ECO:0000313" key="3">
    <source>
        <dbReference type="Proteomes" id="UP000010959"/>
    </source>
</evidence>
<protein>
    <submittedName>
        <fullName evidence="2">Uncharacterized protein</fullName>
    </submittedName>
</protein>
<keyword evidence="1" id="KW-1133">Transmembrane helix</keyword>
<name>L7CLW9_RHOBT</name>
<evidence type="ECO:0000256" key="1">
    <source>
        <dbReference type="SAM" id="Phobius"/>
    </source>
</evidence>
<reference evidence="2 3" key="1">
    <citation type="journal article" date="2013" name="Mar. Genomics">
        <title>Expression of sulfatases in Rhodopirellula baltica and the diversity of sulfatases in the genus Rhodopirellula.</title>
        <authorList>
            <person name="Wegner C.E."/>
            <person name="Richter-Heitmann T."/>
            <person name="Klindworth A."/>
            <person name="Klockow C."/>
            <person name="Richter M."/>
            <person name="Achstetter T."/>
            <person name="Glockner F.O."/>
            <person name="Harder J."/>
        </authorList>
    </citation>
    <scope>NUCLEOTIDE SEQUENCE [LARGE SCALE GENOMIC DNA]</scope>
    <source>
        <strain evidence="2 3">SWK14</strain>
    </source>
</reference>
<keyword evidence="1" id="KW-0472">Membrane</keyword>
<proteinExistence type="predicted"/>
<dbReference type="EMBL" id="AMWG01000027">
    <property type="protein sequence ID" value="ELP34617.1"/>
    <property type="molecule type" value="Genomic_DNA"/>
</dbReference>
<dbReference type="Proteomes" id="UP000010959">
    <property type="component" value="Unassembled WGS sequence"/>
</dbReference>
<keyword evidence="1" id="KW-0812">Transmembrane</keyword>
<feature type="transmembrane region" description="Helical" evidence="1">
    <location>
        <begin position="52"/>
        <end position="74"/>
    </location>
</feature>
<feature type="transmembrane region" description="Helical" evidence="1">
    <location>
        <begin position="81"/>
        <end position="102"/>
    </location>
</feature>
<feature type="transmembrane region" description="Helical" evidence="1">
    <location>
        <begin position="12"/>
        <end position="32"/>
    </location>
</feature>
<comment type="caution">
    <text evidence="2">The sequence shown here is derived from an EMBL/GenBank/DDBJ whole genome shotgun (WGS) entry which is preliminary data.</text>
</comment>
<accession>L7CLW9</accession>
<sequence>MGKRLSLMTRVTMFGALLLVLTLTPVTTIYLFHPDGAYLGITDALEFAKVAASLVLMQIEPYLIALAAITYAVFNRSVKSRFGIIGIVLLANALVGYFWMLVRNEGGI</sequence>